<dbReference type="CDD" id="cd00254">
    <property type="entry name" value="LT-like"/>
    <property type="match status" value="1"/>
</dbReference>
<evidence type="ECO:0000259" key="4">
    <source>
        <dbReference type="Pfam" id="PF01464"/>
    </source>
</evidence>
<dbReference type="PANTHER" id="PTHR37423">
    <property type="entry name" value="SOLUBLE LYTIC MUREIN TRANSGLYCOSYLASE-RELATED"/>
    <property type="match status" value="1"/>
</dbReference>
<feature type="domain" description="Transglycosylase SLT" evidence="4">
    <location>
        <begin position="102"/>
        <end position="200"/>
    </location>
</feature>
<dbReference type="InterPro" id="IPR008258">
    <property type="entry name" value="Transglycosylase_SLT_dom_1"/>
</dbReference>
<keyword evidence="3" id="KW-0732">Signal</keyword>
<evidence type="ECO:0000256" key="1">
    <source>
        <dbReference type="ARBA" id="ARBA00007734"/>
    </source>
</evidence>
<comment type="caution">
    <text evidence="5">The sequence shown here is derived from an EMBL/GenBank/DDBJ whole genome shotgun (WGS) entry which is preliminary data.</text>
</comment>
<sequence>MAMRHRIFSGPRRQAWALAGLSLPALLALPHAARADVYEITAGGTMRARSGAGAVHWAGVDVAAAQPGDGPEPAALPFGSQVEALTQAGASLSPAAWREHLRAAAEGAAISPALLEALVWQESRWRPQAVSSAGAVGLGQLMPGTARTLGVNPRDPVANLRASARYLKSLLDRFDGNIEWALAAYNAGPERVARAGGIPAIAETRAYVRAVMGRLNANLAGVSR</sequence>
<dbReference type="Gene3D" id="1.10.530.10">
    <property type="match status" value="1"/>
</dbReference>
<dbReference type="InterPro" id="IPR023346">
    <property type="entry name" value="Lysozyme-like_dom_sf"/>
</dbReference>
<dbReference type="SUPFAM" id="SSF53955">
    <property type="entry name" value="Lysozyme-like"/>
    <property type="match status" value="1"/>
</dbReference>
<comment type="similarity">
    <text evidence="1">Belongs to the transglycosylase Slt family.</text>
</comment>
<comment type="similarity">
    <text evidence="2">Belongs to the virb1 family.</text>
</comment>
<feature type="signal peptide" evidence="3">
    <location>
        <begin position="1"/>
        <end position="35"/>
    </location>
</feature>
<dbReference type="RefSeq" id="WP_191324357.1">
    <property type="nucleotide sequence ID" value="NZ_JBHRYE010000013.1"/>
</dbReference>
<proteinExistence type="inferred from homology"/>
<gene>
    <name evidence="5" type="ORF">ACFOOT_09605</name>
</gene>
<organism evidence="5 6">
    <name type="scientific">Novosphingobium pokkalii</name>
    <dbReference type="NCBI Taxonomy" id="1770194"/>
    <lineage>
        <taxon>Bacteria</taxon>
        <taxon>Pseudomonadati</taxon>
        <taxon>Pseudomonadota</taxon>
        <taxon>Alphaproteobacteria</taxon>
        <taxon>Sphingomonadales</taxon>
        <taxon>Sphingomonadaceae</taxon>
        <taxon>Novosphingobium</taxon>
    </lineage>
</organism>
<feature type="chain" id="PRO_5045534291" evidence="3">
    <location>
        <begin position="36"/>
        <end position="224"/>
    </location>
</feature>
<evidence type="ECO:0000256" key="2">
    <source>
        <dbReference type="ARBA" id="ARBA00009387"/>
    </source>
</evidence>
<protein>
    <submittedName>
        <fullName evidence="5">Lytic transglycosylase domain-containing protein</fullName>
    </submittedName>
</protein>
<name>A0ABV7V2N1_9SPHN</name>
<reference evidence="6" key="1">
    <citation type="journal article" date="2019" name="Int. J. Syst. Evol. Microbiol.">
        <title>The Global Catalogue of Microorganisms (GCM) 10K type strain sequencing project: providing services to taxonomists for standard genome sequencing and annotation.</title>
        <authorList>
            <consortium name="The Broad Institute Genomics Platform"/>
            <consortium name="The Broad Institute Genome Sequencing Center for Infectious Disease"/>
            <person name="Wu L."/>
            <person name="Ma J."/>
        </authorList>
    </citation>
    <scope>NUCLEOTIDE SEQUENCE [LARGE SCALE GENOMIC DNA]</scope>
    <source>
        <strain evidence="6">KCTC 42224</strain>
    </source>
</reference>
<dbReference type="Pfam" id="PF01464">
    <property type="entry name" value="SLT"/>
    <property type="match status" value="1"/>
</dbReference>
<keyword evidence="6" id="KW-1185">Reference proteome</keyword>
<dbReference type="EMBL" id="JBHRYE010000013">
    <property type="protein sequence ID" value="MFC3671685.1"/>
    <property type="molecule type" value="Genomic_DNA"/>
</dbReference>
<dbReference type="PANTHER" id="PTHR37423:SF2">
    <property type="entry name" value="MEMBRANE-BOUND LYTIC MUREIN TRANSGLYCOSYLASE C"/>
    <property type="match status" value="1"/>
</dbReference>
<evidence type="ECO:0000313" key="5">
    <source>
        <dbReference type="EMBL" id="MFC3671685.1"/>
    </source>
</evidence>
<evidence type="ECO:0000313" key="6">
    <source>
        <dbReference type="Proteomes" id="UP001595683"/>
    </source>
</evidence>
<dbReference type="Proteomes" id="UP001595683">
    <property type="component" value="Unassembled WGS sequence"/>
</dbReference>
<evidence type="ECO:0000256" key="3">
    <source>
        <dbReference type="SAM" id="SignalP"/>
    </source>
</evidence>
<accession>A0ABV7V2N1</accession>